<proteinExistence type="inferred from homology"/>
<organism evidence="3 4">
    <name type="scientific">Hymenobacter volaticus</name>
    <dbReference type="NCBI Taxonomy" id="2932254"/>
    <lineage>
        <taxon>Bacteria</taxon>
        <taxon>Pseudomonadati</taxon>
        <taxon>Bacteroidota</taxon>
        <taxon>Cytophagia</taxon>
        <taxon>Cytophagales</taxon>
        <taxon>Hymenobacteraceae</taxon>
        <taxon>Hymenobacter</taxon>
    </lineage>
</organism>
<dbReference type="InterPro" id="IPR014729">
    <property type="entry name" value="Rossmann-like_a/b/a_fold"/>
</dbReference>
<gene>
    <name evidence="3" type="ORF">MUN86_06655</name>
</gene>
<dbReference type="RefSeq" id="WP_245123256.1">
    <property type="nucleotide sequence ID" value="NZ_CP095061.1"/>
</dbReference>
<dbReference type="InterPro" id="IPR006016">
    <property type="entry name" value="UspA"/>
</dbReference>
<dbReference type="PANTHER" id="PTHR46268:SF6">
    <property type="entry name" value="UNIVERSAL STRESS PROTEIN UP12"/>
    <property type="match status" value="1"/>
</dbReference>
<reference evidence="3" key="1">
    <citation type="submission" date="2022-04" db="EMBL/GenBank/DDBJ databases">
        <title>Hymenobacter sp. isolated from the air.</title>
        <authorList>
            <person name="Won M."/>
            <person name="Lee C.-M."/>
            <person name="Woen H.-Y."/>
            <person name="Kwon S.-W."/>
        </authorList>
    </citation>
    <scope>NUCLEOTIDE SEQUENCE</scope>
    <source>
        <strain evidence="3">5420S-77</strain>
    </source>
</reference>
<dbReference type="EMBL" id="CP095061">
    <property type="protein sequence ID" value="UOQ67548.1"/>
    <property type="molecule type" value="Genomic_DNA"/>
</dbReference>
<name>A0ABY4G9P9_9BACT</name>
<dbReference type="Gene3D" id="3.40.50.620">
    <property type="entry name" value="HUPs"/>
    <property type="match status" value="2"/>
</dbReference>
<protein>
    <submittedName>
        <fullName evidence="3">Universal stress protein</fullName>
    </submittedName>
</protein>
<evidence type="ECO:0000313" key="3">
    <source>
        <dbReference type="EMBL" id="UOQ67548.1"/>
    </source>
</evidence>
<dbReference type="PANTHER" id="PTHR46268">
    <property type="entry name" value="STRESS RESPONSE PROTEIN NHAX"/>
    <property type="match status" value="1"/>
</dbReference>
<evidence type="ECO:0000259" key="2">
    <source>
        <dbReference type="Pfam" id="PF00582"/>
    </source>
</evidence>
<dbReference type="SUPFAM" id="SSF52402">
    <property type="entry name" value="Adenine nucleotide alpha hydrolases-like"/>
    <property type="match status" value="2"/>
</dbReference>
<keyword evidence="4" id="KW-1185">Reference proteome</keyword>
<dbReference type="Proteomes" id="UP000830401">
    <property type="component" value="Chromosome"/>
</dbReference>
<feature type="domain" description="UspA" evidence="2">
    <location>
        <begin position="3"/>
        <end position="135"/>
    </location>
</feature>
<accession>A0ABY4G9P9</accession>
<feature type="domain" description="UspA" evidence="2">
    <location>
        <begin position="206"/>
        <end position="268"/>
    </location>
</feature>
<dbReference type="Pfam" id="PF00582">
    <property type="entry name" value="Usp"/>
    <property type="match status" value="2"/>
</dbReference>
<evidence type="ECO:0000313" key="4">
    <source>
        <dbReference type="Proteomes" id="UP000830401"/>
    </source>
</evidence>
<comment type="similarity">
    <text evidence="1">Belongs to the universal stress protein A family.</text>
</comment>
<evidence type="ECO:0000256" key="1">
    <source>
        <dbReference type="ARBA" id="ARBA00008791"/>
    </source>
</evidence>
<sequence>MPTSILVLTDFTDASDQALTYADALAVPLGASLVLLHIRREPLLDTEAFNGHIQYMSEGEIAAALANRSAPLASSVVVETVVESVAVAVQQAAAKYHPLLVVLGKPDTATSSDELVASIPRALLRATLVPLLLVPVGATVSVPPTQVTLAADGHPFHLHTEVLNAARQLLTALAPTFTVTYVAKPENSDNCAPSLAAVQGSGLGAAVPTIQTHGVRNRHEAEGILQAAAETGADLLVVVARRRSFLSQLFHRSISTQVILQTSVPILLMSAKD</sequence>